<feature type="transmembrane region" description="Helical" evidence="8">
    <location>
        <begin position="409"/>
        <end position="431"/>
    </location>
</feature>
<evidence type="ECO:0000256" key="2">
    <source>
        <dbReference type="ARBA" id="ARBA00022448"/>
    </source>
</evidence>
<dbReference type="Proteomes" id="UP000578686">
    <property type="component" value="Unassembled WGS sequence"/>
</dbReference>
<dbReference type="AlphaFoldDB" id="A0A7X6CXG2"/>
<feature type="transmembrane region" description="Helical" evidence="8">
    <location>
        <begin position="274"/>
        <end position="295"/>
    </location>
</feature>
<evidence type="ECO:0000313" key="10">
    <source>
        <dbReference type="EMBL" id="NJQ04189.1"/>
    </source>
</evidence>
<evidence type="ECO:0000256" key="3">
    <source>
        <dbReference type="ARBA" id="ARBA00022475"/>
    </source>
</evidence>
<name>A0A7X6CXG2_9ACTN</name>
<feature type="domain" description="Major facilitator superfamily (MFS) profile" evidence="9">
    <location>
        <begin position="19"/>
        <end position="466"/>
    </location>
</feature>
<accession>A0A7X6CXG2</accession>
<feature type="transmembrane region" description="Helical" evidence="8">
    <location>
        <begin position="205"/>
        <end position="225"/>
    </location>
</feature>
<dbReference type="GO" id="GO:0022857">
    <property type="term" value="F:transmembrane transporter activity"/>
    <property type="evidence" value="ECO:0007669"/>
    <property type="project" value="InterPro"/>
</dbReference>
<dbReference type="CDD" id="cd17321">
    <property type="entry name" value="MFS_MMR_MDR_like"/>
    <property type="match status" value="1"/>
</dbReference>
<dbReference type="GO" id="GO:0046677">
    <property type="term" value="P:response to antibiotic"/>
    <property type="evidence" value="ECO:0007669"/>
    <property type="project" value="UniProtKB-KW"/>
</dbReference>
<sequence length="474" mass="46431">MTRTALAPPARTATRPGLALAALAGAQLMIALDFSIVYVALPGIGADLAVGPSGLTWIVNAYVVATGGLLLLGGRATDLLGARRMFLLGAALYGASSAVGGLAGDAGVLVAVRAVQGIGGALLFPAALALLNGTFSGPARARAHGMWGAAGAAGLCCGSLLGGVLVHAFSWPAVFWVNLPMAGLLVTAAVLAFPADTPTRAERGLDARAAVSGTAAAALATLAVTQGADHGWWQTGTGVLIAAAAICAAAFVLAERRSPRPLVPRGLLAGSRGLLPVAAVTALYGACFGAVPFFLTLHFQQVQELTPLATGLAFLLPALVTAAATQATARLSGRWGVRPLLLIGALAGAVGALALAATASADGGYARLVPGLVLLSIGQGAVWTAMWLAAARRADAAQQGAASGVASTALQLGTALGLAALTAVAGLSGAAAGTTSLSSGITAALLTAGGCLVALAVVCAVRVRTASPDTEELS</sequence>
<evidence type="ECO:0000313" key="11">
    <source>
        <dbReference type="Proteomes" id="UP000578686"/>
    </source>
</evidence>
<dbReference type="PROSITE" id="PS50850">
    <property type="entry name" value="MFS"/>
    <property type="match status" value="1"/>
</dbReference>
<dbReference type="GO" id="GO:0005886">
    <property type="term" value="C:plasma membrane"/>
    <property type="evidence" value="ECO:0007669"/>
    <property type="project" value="UniProtKB-SubCell"/>
</dbReference>
<dbReference type="PANTHER" id="PTHR42718:SF46">
    <property type="entry name" value="BLR6921 PROTEIN"/>
    <property type="match status" value="1"/>
</dbReference>
<gene>
    <name evidence="10" type="ORF">HCN56_01005</name>
</gene>
<keyword evidence="7" id="KW-0046">Antibiotic resistance</keyword>
<feature type="transmembrane region" description="Helical" evidence="8">
    <location>
        <begin position="365"/>
        <end position="388"/>
    </location>
</feature>
<dbReference type="SUPFAM" id="SSF103473">
    <property type="entry name" value="MFS general substrate transporter"/>
    <property type="match status" value="1"/>
</dbReference>
<keyword evidence="3" id="KW-1003">Cell membrane</keyword>
<organism evidence="10 11">
    <name type="scientific">Streptomyces lonarensis</name>
    <dbReference type="NCBI Taxonomy" id="700599"/>
    <lineage>
        <taxon>Bacteria</taxon>
        <taxon>Bacillati</taxon>
        <taxon>Actinomycetota</taxon>
        <taxon>Actinomycetes</taxon>
        <taxon>Kitasatosporales</taxon>
        <taxon>Streptomycetaceae</taxon>
        <taxon>Streptomyces</taxon>
    </lineage>
</organism>
<comment type="subcellular location">
    <subcellularLocation>
        <location evidence="1">Cell membrane</location>
        <topology evidence="1">Multi-pass membrane protein</topology>
    </subcellularLocation>
</comment>
<evidence type="ECO:0000259" key="9">
    <source>
        <dbReference type="PROSITE" id="PS50850"/>
    </source>
</evidence>
<dbReference type="EMBL" id="JAAVJD010000003">
    <property type="protein sequence ID" value="NJQ04189.1"/>
    <property type="molecule type" value="Genomic_DNA"/>
</dbReference>
<evidence type="ECO:0000256" key="6">
    <source>
        <dbReference type="ARBA" id="ARBA00023136"/>
    </source>
</evidence>
<feature type="transmembrane region" description="Helical" evidence="8">
    <location>
        <begin position="20"/>
        <end position="41"/>
    </location>
</feature>
<feature type="transmembrane region" description="Helical" evidence="8">
    <location>
        <begin position="231"/>
        <end position="253"/>
    </location>
</feature>
<comment type="caution">
    <text evidence="10">The sequence shown here is derived from an EMBL/GenBank/DDBJ whole genome shotgun (WGS) entry which is preliminary data.</text>
</comment>
<evidence type="ECO:0000256" key="5">
    <source>
        <dbReference type="ARBA" id="ARBA00022989"/>
    </source>
</evidence>
<evidence type="ECO:0000256" key="4">
    <source>
        <dbReference type="ARBA" id="ARBA00022692"/>
    </source>
</evidence>
<keyword evidence="6 8" id="KW-0472">Membrane</keyword>
<dbReference type="InterPro" id="IPR020846">
    <property type="entry name" value="MFS_dom"/>
</dbReference>
<dbReference type="RefSeq" id="WP_167967490.1">
    <property type="nucleotide sequence ID" value="NZ_BHZG01000094.1"/>
</dbReference>
<dbReference type="InterPro" id="IPR036259">
    <property type="entry name" value="MFS_trans_sf"/>
</dbReference>
<protein>
    <submittedName>
        <fullName evidence="10">MFS transporter</fullName>
    </submittedName>
</protein>
<reference evidence="10 11" key="1">
    <citation type="submission" date="2020-03" db="EMBL/GenBank/DDBJ databases">
        <title>Draft genome of Streptomyces sp. ventii, isolated from the Axial Seamount in the Pacific Ocean, and resequencing of the two type strains Streptomyces lonarensis strain NCL 716 and Streptomyces bohaiensis strain 11A07.</title>
        <authorList>
            <person name="Loughran R.M."/>
            <person name="Pfannmuller K.M."/>
            <person name="Wasson B.J."/>
            <person name="Deadmond M.C."/>
            <person name="Paddock B.E."/>
            <person name="Koyack M.J."/>
            <person name="Gallegos D.A."/>
            <person name="Mitchell E.A."/>
            <person name="Ushijima B."/>
            <person name="Saw J.H."/>
            <person name="Mcphail K.L."/>
            <person name="Videau P."/>
        </authorList>
    </citation>
    <scope>NUCLEOTIDE SEQUENCE [LARGE SCALE GENOMIC DNA]</scope>
    <source>
        <strain evidence="10 11">NCL716</strain>
    </source>
</reference>
<keyword evidence="5 8" id="KW-1133">Transmembrane helix</keyword>
<feature type="transmembrane region" description="Helical" evidence="8">
    <location>
        <begin position="147"/>
        <end position="169"/>
    </location>
</feature>
<feature type="transmembrane region" description="Helical" evidence="8">
    <location>
        <begin position="53"/>
        <end position="73"/>
    </location>
</feature>
<feature type="transmembrane region" description="Helical" evidence="8">
    <location>
        <begin position="307"/>
        <end position="328"/>
    </location>
</feature>
<keyword evidence="2" id="KW-0813">Transport</keyword>
<feature type="transmembrane region" description="Helical" evidence="8">
    <location>
        <begin position="437"/>
        <end position="461"/>
    </location>
</feature>
<keyword evidence="11" id="KW-1185">Reference proteome</keyword>
<keyword evidence="4 8" id="KW-0812">Transmembrane</keyword>
<evidence type="ECO:0000256" key="7">
    <source>
        <dbReference type="ARBA" id="ARBA00023251"/>
    </source>
</evidence>
<dbReference type="Gene3D" id="1.20.1250.20">
    <property type="entry name" value="MFS general substrate transporter like domains"/>
    <property type="match status" value="1"/>
</dbReference>
<feature type="transmembrane region" description="Helical" evidence="8">
    <location>
        <begin position="340"/>
        <end position="359"/>
    </location>
</feature>
<feature type="transmembrane region" description="Helical" evidence="8">
    <location>
        <begin position="175"/>
        <end position="193"/>
    </location>
</feature>
<dbReference type="PANTHER" id="PTHR42718">
    <property type="entry name" value="MAJOR FACILITATOR SUPERFAMILY MULTIDRUG TRANSPORTER MFSC"/>
    <property type="match status" value="1"/>
</dbReference>
<dbReference type="Pfam" id="PF07690">
    <property type="entry name" value="MFS_1"/>
    <property type="match status" value="1"/>
</dbReference>
<evidence type="ECO:0000256" key="8">
    <source>
        <dbReference type="SAM" id="Phobius"/>
    </source>
</evidence>
<feature type="transmembrane region" description="Helical" evidence="8">
    <location>
        <begin position="115"/>
        <end position="135"/>
    </location>
</feature>
<feature type="transmembrane region" description="Helical" evidence="8">
    <location>
        <begin position="85"/>
        <end position="103"/>
    </location>
</feature>
<dbReference type="InterPro" id="IPR011701">
    <property type="entry name" value="MFS"/>
</dbReference>
<evidence type="ECO:0000256" key="1">
    <source>
        <dbReference type="ARBA" id="ARBA00004651"/>
    </source>
</evidence>
<proteinExistence type="predicted"/>
<dbReference type="Gene3D" id="1.20.1720.10">
    <property type="entry name" value="Multidrug resistance protein D"/>
    <property type="match status" value="1"/>
</dbReference>